<dbReference type="Proteomes" id="UP000479000">
    <property type="component" value="Unassembled WGS sequence"/>
</dbReference>
<dbReference type="EMBL" id="CADCXU010013504">
    <property type="protein sequence ID" value="CAB0003474.1"/>
    <property type="molecule type" value="Genomic_DNA"/>
</dbReference>
<accession>A0A6H5GKD5</accession>
<evidence type="ECO:0000313" key="1">
    <source>
        <dbReference type="EMBL" id="CAB0003474.1"/>
    </source>
</evidence>
<gene>
    <name evidence="1" type="ORF">NTEN_LOCUS9002</name>
</gene>
<dbReference type="AlphaFoldDB" id="A0A6H5GKD5"/>
<sequence>MFLADHRRSYFELVLSIPFGTVRKSGKWDSWYPRIALLTAPASVEHRSDHDLQGTGKRLIRHSMRRLELNSFIVPICPSS</sequence>
<evidence type="ECO:0000313" key="2">
    <source>
        <dbReference type="Proteomes" id="UP000479000"/>
    </source>
</evidence>
<name>A0A6H5GKD5_9HEMI</name>
<organism evidence="1 2">
    <name type="scientific">Nesidiocoris tenuis</name>
    <dbReference type="NCBI Taxonomy" id="355587"/>
    <lineage>
        <taxon>Eukaryota</taxon>
        <taxon>Metazoa</taxon>
        <taxon>Ecdysozoa</taxon>
        <taxon>Arthropoda</taxon>
        <taxon>Hexapoda</taxon>
        <taxon>Insecta</taxon>
        <taxon>Pterygota</taxon>
        <taxon>Neoptera</taxon>
        <taxon>Paraneoptera</taxon>
        <taxon>Hemiptera</taxon>
        <taxon>Heteroptera</taxon>
        <taxon>Panheteroptera</taxon>
        <taxon>Cimicomorpha</taxon>
        <taxon>Miridae</taxon>
        <taxon>Dicyphina</taxon>
        <taxon>Nesidiocoris</taxon>
    </lineage>
</organism>
<proteinExistence type="predicted"/>
<protein>
    <submittedName>
        <fullName evidence="1">Uncharacterized protein</fullName>
    </submittedName>
</protein>
<reference evidence="1 2" key="1">
    <citation type="submission" date="2020-02" db="EMBL/GenBank/DDBJ databases">
        <authorList>
            <person name="Ferguson B K."/>
        </authorList>
    </citation>
    <scope>NUCLEOTIDE SEQUENCE [LARGE SCALE GENOMIC DNA]</scope>
</reference>
<keyword evidence="2" id="KW-1185">Reference proteome</keyword>